<dbReference type="InterPro" id="IPR036188">
    <property type="entry name" value="FAD/NAD-bd_sf"/>
</dbReference>
<reference evidence="7 8" key="1">
    <citation type="submission" date="2024-05" db="EMBL/GenBank/DDBJ databases">
        <title>A draft genome resource for the thread blight pathogen Marasmius tenuissimus strain MS-2.</title>
        <authorList>
            <person name="Yulfo-Soto G.E."/>
            <person name="Baruah I.K."/>
            <person name="Amoako-Attah I."/>
            <person name="Bukari Y."/>
            <person name="Meinhardt L.W."/>
            <person name="Bailey B.A."/>
            <person name="Cohen S.P."/>
        </authorList>
    </citation>
    <scope>NUCLEOTIDE SEQUENCE [LARGE SCALE GENOMIC DNA]</scope>
    <source>
        <strain evidence="7 8">MS-2</strain>
    </source>
</reference>
<evidence type="ECO:0000259" key="6">
    <source>
        <dbReference type="Pfam" id="PF01494"/>
    </source>
</evidence>
<keyword evidence="2" id="KW-0285">Flavoprotein</keyword>
<keyword evidence="8" id="KW-1185">Reference proteome</keyword>
<feature type="domain" description="FAD-binding" evidence="6">
    <location>
        <begin position="18"/>
        <end position="368"/>
    </location>
</feature>
<keyword evidence="5" id="KW-0503">Monooxygenase</keyword>
<dbReference type="PANTHER" id="PTHR13789">
    <property type="entry name" value="MONOOXYGENASE"/>
    <property type="match status" value="1"/>
</dbReference>
<dbReference type="InterPro" id="IPR002938">
    <property type="entry name" value="FAD-bd"/>
</dbReference>
<evidence type="ECO:0000256" key="4">
    <source>
        <dbReference type="ARBA" id="ARBA00023002"/>
    </source>
</evidence>
<evidence type="ECO:0000256" key="2">
    <source>
        <dbReference type="ARBA" id="ARBA00022630"/>
    </source>
</evidence>
<comment type="caution">
    <text evidence="7">The sequence shown here is derived from an EMBL/GenBank/DDBJ whole genome shotgun (WGS) entry which is preliminary data.</text>
</comment>
<dbReference type="Gene3D" id="3.50.50.60">
    <property type="entry name" value="FAD/NAD(P)-binding domain"/>
    <property type="match status" value="1"/>
</dbReference>
<organism evidence="7 8">
    <name type="scientific">Marasmius tenuissimus</name>
    <dbReference type="NCBI Taxonomy" id="585030"/>
    <lineage>
        <taxon>Eukaryota</taxon>
        <taxon>Fungi</taxon>
        <taxon>Dikarya</taxon>
        <taxon>Basidiomycota</taxon>
        <taxon>Agaricomycotina</taxon>
        <taxon>Agaricomycetes</taxon>
        <taxon>Agaricomycetidae</taxon>
        <taxon>Agaricales</taxon>
        <taxon>Marasmiineae</taxon>
        <taxon>Marasmiaceae</taxon>
        <taxon>Marasmius</taxon>
    </lineage>
</organism>
<dbReference type="EMBL" id="JBBXMP010000038">
    <property type="protein sequence ID" value="KAL0066144.1"/>
    <property type="molecule type" value="Genomic_DNA"/>
</dbReference>
<sequence>MKPEQVTLYGGRKATEKLNVLIVGCGMGGLAAAYCMGQAGHEVTVLESSSSLGEIGAGIQVCPNLARLLVRWGLQSALKKIADPDRPSAFTYVHYKTGEQVGMATLGDKMDRDHGAPWHVVHRGDLHDMLLAIAEPFMNLKLRAKVQHVDASVPSVTLESGEVFKADLIIGADGIHSVVRGSVIGDKDIPLSVPLGDVAFRTLIPAKSMLQDPELRDLIENPRLTCWMGPLRHAIGYTVRGRNEYNMVLVKPDDGSTYSWTARGDIEEVREGFAGWEPRFQKLISLMPSVLKSKLLICAPLKTWTHEAGRVTLLGDSCHPMLPYRAQGAAMAIEDAAVLGNLFSRITDKSQIPELLQAYQRIRFDRATSQQTGALDNRTLYHMLDGPEQEARDVSMRLAMEKAIQELTGIGTVAKEDGTPPVLLILGRIRRRWQRTLVMMLMKLPIAGGS</sequence>
<dbReference type="PANTHER" id="PTHR13789:SF147">
    <property type="entry name" value="PUTATIVE (AFU_ORTHOLOGUE AFUA_2G01950)-RELATED"/>
    <property type="match status" value="1"/>
</dbReference>
<dbReference type="InterPro" id="IPR050493">
    <property type="entry name" value="FAD-dep_Monooxygenase_BioMet"/>
</dbReference>
<protein>
    <recommendedName>
        <fullName evidence="6">FAD-binding domain-containing protein</fullName>
    </recommendedName>
</protein>
<dbReference type="Pfam" id="PF01494">
    <property type="entry name" value="FAD_binding_3"/>
    <property type="match status" value="1"/>
</dbReference>
<dbReference type="SUPFAM" id="SSF54373">
    <property type="entry name" value="FAD-linked reductases, C-terminal domain"/>
    <property type="match status" value="1"/>
</dbReference>
<evidence type="ECO:0000256" key="3">
    <source>
        <dbReference type="ARBA" id="ARBA00022827"/>
    </source>
</evidence>
<evidence type="ECO:0000256" key="5">
    <source>
        <dbReference type="ARBA" id="ARBA00023033"/>
    </source>
</evidence>
<keyword evidence="4" id="KW-0560">Oxidoreductase</keyword>
<proteinExistence type="inferred from homology"/>
<name>A0ABR2ZZE2_9AGAR</name>
<dbReference type="Proteomes" id="UP001437256">
    <property type="component" value="Unassembled WGS sequence"/>
</dbReference>
<dbReference type="SUPFAM" id="SSF51905">
    <property type="entry name" value="FAD/NAD(P)-binding domain"/>
    <property type="match status" value="1"/>
</dbReference>
<dbReference type="PRINTS" id="PR00420">
    <property type="entry name" value="RNGMNOXGNASE"/>
</dbReference>
<gene>
    <name evidence="7" type="ORF">AAF712_006768</name>
</gene>
<evidence type="ECO:0000313" key="7">
    <source>
        <dbReference type="EMBL" id="KAL0066144.1"/>
    </source>
</evidence>
<evidence type="ECO:0000256" key="1">
    <source>
        <dbReference type="ARBA" id="ARBA00007992"/>
    </source>
</evidence>
<accession>A0ABR2ZZE2</accession>
<keyword evidence="3" id="KW-0274">FAD</keyword>
<evidence type="ECO:0000313" key="8">
    <source>
        <dbReference type="Proteomes" id="UP001437256"/>
    </source>
</evidence>
<comment type="similarity">
    <text evidence="1">Belongs to the paxM FAD-dependent monooxygenase family.</text>
</comment>